<organism evidence="1 2">
    <name type="scientific">Candidatus Gottesmanbacteria bacterium GW2011_GWB1_43_11</name>
    <dbReference type="NCBI Taxonomy" id="1618446"/>
    <lineage>
        <taxon>Bacteria</taxon>
        <taxon>Candidatus Gottesmaniibacteriota</taxon>
    </lineage>
</organism>
<proteinExistence type="predicted"/>
<gene>
    <name evidence="1" type="ORF">UV61_C0001G0034</name>
</gene>
<sequence length="87" mass="9912">MKNAIILHGGPDKKEYYDPKAPSMSNAHWLPWLQGQLLKNEITASTPEVPHAFVEKKKQAKIDLLRKEDVGLSILLLDEQKFVTPVY</sequence>
<comment type="caution">
    <text evidence="1">The sequence shown here is derived from an EMBL/GenBank/DDBJ whole genome shotgun (WGS) entry which is preliminary data.</text>
</comment>
<dbReference type="Proteomes" id="UP000034050">
    <property type="component" value="Unassembled WGS sequence"/>
</dbReference>
<dbReference type="STRING" id="1618446.UV61_C0001G0034"/>
<name>A0A0G1CQA5_9BACT</name>
<reference evidence="1 2" key="1">
    <citation type="journal article" date="2015" name="Nature">
        <title>rRNA introns, odd ribosomes, and small enigmatic genomes across a large radiation of phyla.</title>
        <authorList>
            <person name="Brown C.T."/>
            <person name="Hug L.A."/>
            <person name="Thomas B.C."/>
            <person name="Sharon I."/>
            <person name="Castelle C.J."/>
            <person name="Singh A."/>
            <person name="Wilkins M.J."/>
            <person name="Williams K.H."/>
            <person name="Banfield J.F."/>
        </authorList>
    </citation>
    <scope>NUCLEOTIDE SEQUENCE [LARGE SCALE GENOMIC DNA]</scope>
</reference>
<protein>
    <submittedName>
        <fullName evidence="1">Uncharacterized protein</fullName>
    </submittedName>
</protein>
<evidence type="ECO:0000313" key="1">
    <source>
        <dbReference type="EMBL" id="KKS87627.1"/>
    </source>
</evidence>
<dbReference type="EMBL" id="LCFD01000001">
    <property type="protein sequence ID" value="KKS87627.1"/>
    <property type="molecule type" value="Genomic_DNA"/>
</dbReference>
<evidence type="ECO:0000313" key="2">
    <source>
        <dbReference type="Proteomes" id="UP000034050"/>
    </source>
</evidence>
<accession>A0A0G1CQA5</accession>
<dbReference type="AlphaFoldDB" id="A0A0G1CQA5"/>